<keyword evidence="1" id="KW-1133">Transmembrane helix</keyword>
<evidence type="ECO:0000256" key="1">
    <source>
        <dbReference type="SAM" id="Phobius"/>
    </source>
</evidence>
<keyword evidence="3" id="KW-1185">Reference proteome</keyword>
<reference evidence="2" key="1">
    <citation type="submission" date="2023-03" db="EMBL/GenBank/DDBJ databases">
        <authorList>
            <person name="Julca I."/>
        </authorList>
    </citation>
    <scope>NUCLEOTIDE SEQUENCE</scope>
</reference>
<dbReference type="AlphaFoldDB" id="A0AAV1ED29"/>
<organism evidence="2 3">
    <name type="scientific">Oldenlandia corymbosa var. corymbosa</name>
    <dbReference type="NCBI Taxonomy" id="529605"/>
    <lineage>
        <taxon>Eukaryota</taxon>
        <taxon>Viridiplantae</taxon>
        <taxon>Streptophyta</taxon>
        <taxon>Embryophyta</taxon>
        <taxon>Tracheophyta</taxon>
        <taxon>Spermatophyta</taxon>
        <taxon>Magnoliopsida</taxon>
        <taxon>eudicotyledons</taxon>
        <taxon>Gunneridae</taxon>
        <taxon>Pentapetalae</taxon>
        <taxon>asterids</taxon>
        <taxon>lamiids</taxon>
        <taxon>Gentianales</taxon>
        <taxon>Rubiaceae</taxon>
        <taxon>Rubioideae</taxon>
        <taxon>Spermacoceae</taxon>
        <taxon>Hedyotis-Oldenlandia complex</taxon>
        <taxon>Oldenlandia</taxon>
    </lineage>
</organism>
<dbReference type="InterPro" id="IPR004158">
    <property type="entry name" value="DUF247_pln"/>
</dbReference>
<sequence length="439" mass="50790">MPVGQGADLSIAIDQMLKNAVGSKSEVCIFKVHNVLRNINAKAYEPQIIAIGPYHRNKSHLEMMEKHKLEFLHSLLQRRKESVSKYVSAMKLLEEKARRCYAEATDHLSPDEFVKMMVVDGCFIIELLVKFTVLKCSQKNNDPLQKVEMDPLFRMEWIMSFLQRDLMLFENQLPFFVLSKLYEMIDPSGHQRIFIQKALEFFNDLFPGYGKNSRIEASQDNNIKHLLDLIHRNWSSLKLEPKADFTCNMENLKCIGSSTELAEAGIRFEKIDDEVSFDIVFQDGLLQIPVITIEDRTECFLRNLIAYEQHCWDTHFNIVIDYMTFLGCLIKSVEDVKKLSRHGILRSFVGDNEAVCKMFSTMNNCIVGPSSNFHYAHLFNKVNSHCDRRLNKWMASFRRKYMHSPWGVISILAASTLLLLALLQVIFQIVAWKYPIAAT</sequence>
<protein>
    <submittedName>
        <fullName evidence="2">OLC1v1019024C1</fullName>
    </submittedName>
</protein>
<keyword evidence="1" id="KW-0472">Membrane</keyword>
<dbReference type="PANTHER" id="PTHR31170:SF17">
    <property type="match status" value="1"/>
</dbReference>
<accession>A0AAV1ED29</accession>
<dbReference type="PANTHER" id="PTHR31170">
    <property type="entry name" value="BNAC04G53230D PROTEIN"/>
    <property type="match status" value="1"/>
</dbReference>
<name>A0AAV1ED29_OLDCO</name>
<proteinExistence type="predicted"/>
<dbReference type="Proteomes" id="UP001161247">
    <property type="component" value="Chromosome 9"/>
</dbReference>
<dbReference type="Pfam" id="PF03140">
    <property type="entry name" value="DUF247"/>
    <property type="match status" value="1"/>
</dbReference>
<evidence type="ECO:0000313" key="3">
    <source>
        <dbReference type="Proteomes" id="UP001161247"/>
    </source>
</evidence>
<evidence type="ECO:0000313" key="2">
    <source>
        <dbReference type="EMBL" id="CAI9117613.1"/>
    </source>
</evidence>
<gene>
    <name evidence="2" type="ORF">OLC1_LOCUS23652</name>
</gene>
<dbReference type="EMBL" id="OX459126">
    <property type="protein sequence ID" value="CAI9117613.1"/>
    <property type="molecule type" value="Genomic_DNA"/>
</dbReference>
<keyword evidence="1" id="KW-0812">Transmembrane</keyword>
<feature type="transmembrane region" description="Helical" evidence="1">
    <location>
        <begin position="406"/>
        <end position="431"/>
    </location>
</feature>